<feature type="transmembrane region" description="Helical" evidence="1">
    <location>
        <begin position="12"/>
        <end position="29"/>
    </location>
</feature>
<dbReference type="EMBL" id="FTPR01000003">
    <property type="protein sequence ID" value="SIT90015.1"/>
    <property type="molecule type" value="Genomic_DNA"/>
</dbReference>
<accession>A0A1R3XGL9</accession>
<keyword evidence="1" id="KW-1133">Transmembrane helix</keyword>
<proteinExistence type="predicted"/>
<dbReference type="Proteomes" id="UP000186997">
    <property type="component" value="Unassembled WGS sequence"/>
</dbReference>
<keyword evidence="1" id="KW-0472">Membrane</keyword>
<keyword evidence="3" id="KW-1185">Reference proteome</keyword>
<dbReference type="STRING" id="287098.SAMN05421665_2954"/>
<name>A0A1R3XGL9_9RHOB</name>
<organism evidence="2 3">
    <name type="scientific">Yoonia rosea</name>
    <dbReference type="NCBI Taxonomy" id="287098"/>
    <lineage>
        <taxon>Bacteria</taxon>
        <taxon>Pseudomonadati</taxon>
        <taxon>Pseudomonadota</taxon>
        <taxon>Alphaproteobacteria</taxon>
        <taxon>Rhodobacterales</taxon>
        <taxon>Paracoccaceae</taxon>
        <taxon>Yoonia</taxon>
    </lineage>
</organism>
<dbReference type="AlphaFoldDB" id="A0A1R3XGL9"/>
<protein>
    <submittedName>
        <fullName evidence="2">Uncharacterized protein</fullName>
    </submittedName>
</protein>
<evidence type="ECO:0000313" key="2">
    <source>
        <dbReference type="EMBL" id="SIT90015.1"/>
    </source>
</evidence>
<dbReference type="RefSeq" id="WP_131825034.1">
    <property type="nucleotide sequence ID" value="NZ_FTPR01000003.1"/>
</dbReference>
<feature type="transmembrane region" description="Helical" evidence="1">
    <location>
        <begin position="41"/>
        <end position="61"/>
    </location>
</feature>
<keyword evidence="1" id="KW-0812">Transmembrane</keyword>
<evidence type="ECO:0000256" key="1">
    <source>
        <dbReference type="SAM" id="Phobius"/>
    </source>
</evidence>
<reference evidence="3" key="1">
    <citation type="submission" date="2017-01" db="EMBL/GenBank/DDBJ databases">
        <authorList>
            <person name="Varghese N."/>
            <person name="Submissions S."/>
        </authorList>
    </citation>
    <scope>NUCLEOTIDE SEQUENCE [LARGE SCALE GENOMIC DNA]</scope>
    <source>
        <strain evidence="3">DSM 29591</strain>
    </source>
</reference>
<gene>
    <name evidence="2" type="ORF">SAMN05421665_2954</name>
</gene>
<evidence type="ECO:0000313" key="3">
    <source>
        <dbReference type="Proteomes" id="UP000186997"/>
    </source>
</evidence>
<sequence length="259" mass="28750">MKKTGYEFNHFPAGLAAGTILTISFFWVLDASVGSVVQENLVQFCTIGATLLAAGVAYGGILHQIKHQALIAETIRIGELEAERAVLPLALSRVCEISIRGMQDIVGHAKVADPLARVDMVLETTHIESIKATIRVSNAEVSARLQAILRGYQVALASVDWEDLTQPLSVAPNEQNPDSYTRISLCYRWALLYSLAESLFDFARGGELDLTEAFPNVRMFSAARFAGIHPPQYTDFEGFFKRAIERDRMRTIPTFFLRQ</sequence>